<dbReference type="InterPro" id="IPR048301">
    <property type="entry name" value="NucS_C"/>
</dbReference>
<evidence type="ECO:0000313" key="3">
    <source>
        <dbReference type="EMBL" id="OLV17325.1"/>
    </source>
</evidence>
<dbReference type="AlphaFoldDB" id="A0A1U7NWM4"/>
<feature type="domain" description="Endonuclease NucS C-terminal" evidence="2">
    <location>
        <begin position="27"/>
        <end position="132"/>
    </location>
</feature>
<dbReference type="Proteomes" id="UP000186607">
    <property type="component" value="Unassembled WGS sequence"/>
</dbReference>
<keyword evidence="1" id="KW-0238">DNA-binding</keyword>
<proteinExistence type="predicted"/>
<accession>A0A1U7NWM4</accession>
<evidence type="ECO:0000259" key="2">
    <source>
        <dbReference type="Pfam" id="PF01939"/>
    </source>
</evidence>
<sequence length="148" mass="16024">MRVTFLLPHLALALDLYEEASFTLSGSEKQMQDALARHPDLIEPGLTVLDRELLIDSGGIDLYARDVDGRYVVVELKRGRATQDAVSQLGRYVATVQKLGVGAVRGILAAPSITAPALKELRARGLEFREMGAWPDAPAPAALPSLFD</sequence>
<dbReference type="Pfam" id="PF01939">
    <property type="entry name" value="NucS_C"/>
    <property type="match status" value="1"/>
</dbReference>
<dbReference type="GO" id="GO:0003677">
    <property type="term" value="F:DNA binding"/>
    <property type="evidence" value="ECO:0007669"/>
    <property type="project" value="UniProtKB-KW"/>
</dbReference>
<evidence type="ECO:0000313" key="4">
    <source>
        <dbReference type="Proteomes" id="UP000186607"/>
    </source>
</evidence>
<reference evidence="3 4" key="1">
    <citation type="submission" date="2017-01" db="EMBL/GenBank/DDBJ databases">
        <title>Genome Analysis of Deinococcus marmoris KOPRI26562.</title>
        <authorList>
            <person name="Kim J.H."/>
            <person name="Oh H.-M."/>
        </authorList>
    </citation>
    <scope>NUCLEOTIDE SEQUENCE [LARGE SCALE GENOMIC DNA]</scope>
    <source>
        <strain evidence="3 4">KOPRI26562</strain>
    </source>
</reference>
<dbReference type="PANTHER" id="PTHR38814">
    <property type="entry name" value="ENDONUCLEASE NUCS"/>
    <property type="match status" value="1"/>
</dbReference>
<organism evidence="3 4">
    <name type="scientific">Deinococcus marmoris</name>
    <dbReference type="NCBI Taxonomy" id="249408"/>
    <lineage>
        <taxon>Bacteria</taxon>
        <taxon>Thermotogati</taxon>
        <taxon>Deinococcota</taxon>
        <taxon>Deinococci</taxon>
        <taxon>Deinococcales</taxon>
        <taxon>Deinococcaceae</taxon>
        <taxon>Deinococcus</taxon>
    </lineage>
</organism>
<evidence type="ECO:0000256" key="1">
    <source>
        <dbReference type="ARBA" id="ARBA00023125"/>
    </source>
</evidence>
<gene>
    <name evidence="3" type="ORF">BOO71_0009187</name>
</gene>
<comment type="caution">
    <text evidence="3">The sequence shown here is derived from an EMBL/GenBank/DDBJ whole genome shotgun (WGS) entry which is preliminary data.</text>
</comment>
<dbReference type="GO" id="GO:0004519">
    <property type="term" value="F:endonuclease activity"/>
    <property type="evidence" value="ECO:0007669"/>
    <property type="project" value="InterPro"/>
</dbReference>
<dbReference type="PANTHER" id="PTHR38814:SF1">
    <property type="entry name" value="ENDONUCLEASE NUCS"/>
    <property type="match status" value="1"/>
</dbReference>
<dbReference type="CDD" id="cd22341">
    <property type="entry name" value="NucS-like"/>
    <property type="match status" value="1"/>
</dbReference>
<dbReference type="Gene3D" id="3.40.1350.10">
    <property type="match status" value="1"/>
</dbReference>
<protein>
    <recommendedName>
        <fullName evidence="2">Endonuclease NucS C-terminal domain-containing protein</fullName>
    </recommendedName>
</protein>
<keyword evidence="4" id="KW-1185">Reference proteome</keyword>
<dbReference type="InterPro" id="IPR011856">
    <property type="entry name" value="tRNA_endonuc-like_dom_sf"/>
</dbReference>
<dbReference type="EMBL" id="MSTI01000105">
    <property type="protein sequence ID" value="OLV17325.1"/>
    <property type="molecule type" value="Genomic_DNA"/>
</dbReference>
<dbReference type="InterPro" id="IPR002793">
    <property type="entry name" value="Endonuclease_NucS"/>
</dbReference>
<name>A0A1U7NWM4_9DEIO</name>